<evidence type="ECO:0008006" key="3">
    <source>
        <dbReference type="Google" id="ProtNLM"/>
    </source>
</evidence>
<dbReference type="AlphaFoldDB" id="A0A4Q1TSJ7"/>
<sequence>MRAGIVTVLIAMGLLTACTPTRQDYDAFVTLLQGSSRARSEAVKECVKGFDGRTTRNFGLLTNTSDKDAARVGCNRFIAAIASGRATYDDVVDIKRHRPTPKLIKIFQGR</sequence>
<accession>A0A4Q1TSJ7</accession>
<dbReference type="RefSeq" id="WP_129420760.1">
    <property type="nucleotide sequence ID" value="NZ_MZMU01000015.1"/>
</dbReference>
<comment type="caution">
    <text evidence="1">The sequence shown here is derived from an EMBL/GenBank/DDBJ whole genome shotgun (WGS) entry which is preliminary data.</text>
</comment>
<organism evidence="1 2">
    <name type="scientific">Rhizobium leguminosarum</name>
    <dbReference type="NCBI Taxonomy" id="384"/>
    <lineage>
        <taxon>Bacteria</taxon>
        <taxon>Pseudomonadati</taxon>
        <taxon>Pseudomonadota</taxon>
        <taxon>Alphaproteobacteria</taxon>
        <taxon>Hyphomicrobiales</taxon>
        <taxon>Rhizobiaceae</taxon>
        <taxon>Rhizobium/Agrobacterium group</taxon>
        <taxon>Rhizobium</taxon>
    </lineage>
</organism>
<evidence type="ECO:0000313" key="2">
    <source>
        <dbReference type="Proteomes" id="UP000290767"/>
    </source>
</evidence>
<reference evidence="1 2" key="1">
    <citation type="submission" date="2017-03" db="EMBL/GenBank/DDBJ databases">
        <authorList>
            <person name="Safronova V.I."/>
            <person name="Sazanova A.L."/>
            <person name="Chirak E.R."/>
        </authorList>
    </citation>
    <scope>NUCLEOTIDE SEQUENCE [LARGE SCALE GENOMIC DNA]</scope>
    <source>
        <strain evidence="1 2">Tri-43</strain>
    </source>
</reference>
<evidence type="ECO:0000313" key="1">
    <source>
        <dbReference type="EMBL" id="RXT21068.1"/>
    </source>
</evidence>
<protein>
    <recommendedName>
        <fullName evidence="3">Lipoprotein</fullName>
    </recommendedName>
</protein>
<dbReference type="EMBL" id="MZMU01000015">
    <property type="protein sequence ID" value="RXT21068.1"/>
    <property type="molecule type" value="Genomic_DNA"/>
</dbReference>
<name>A0A4Q1TSJ7_RHILE</name>
<dbReference type="Proteomes" id="UP000290767">
    <property type="component" value="Unassembled WGS sequence"/>
</dbReference>
<dbReference type="PROSITE" id="PS51257">
    <property type="entry name" value="PROKAR_LIPOPROTEIN"/>
    <property type="match status" value="1"/>
</dbReference>
<gene>
    <name evidence="1" type="ORF">B5P46_22950</name>
</gene>
<proteinExistence type="predicted"/>